<evidence type="ECO:0000256" key="7">
    <source>
        <dbReference type="ARBA" id="ARBA00023132"/>
    </source>
</evidence>
<evidence type="ECO:0000256" key="9">
    <source>
        <dbReference type="RuleBase" id="RU365073"/>
    </source>
</evidence>
<dbReference type="GO" id="GO:0005643">
    <property type="term" value="C:nuclear pore"/>
    <property type="evidence" value="ECO:0007669"/>
    <property type="project" value="UniProtKB-SubCell"/>
</dbReference>
<evidence type="ECO:0000313" key="11">
    <source>
        <dbReference type="Proteomes" id="UP001566132"/>
    </source>
</evidence>
<dbReference type="GO" id="GO:0051028">
    <property type="term" value="P:mRNA transport"/>
    <property type="evidence" value="ECO:0007669"/>
    <property type="project" value="UniProtKB-KW"/>
</dbReference>
<proteinExistence type="inferred from homology"/>
<evidence type="ECO:0000256" key="3">
    <source>
        <dbReference type="ARBA" id="ARBA00022448"/>
    </source>
</evidence>
<reference evidence="10 11" key="1">
    <citation type="submission" date="2024-05" db="EMBL/GenBank/DDBJ databases">
        <title>Genetic variation in Jamaican populations of the coffee berry borer (Hypothenemus hampei).</title>
        <authorList>
            <person name="Errbii M."/>
            <person name="Myrie A."/>
        </authorList>
    </citation>
    <scope>NUCLEOTIDE SEQUENCE [LARGE SCALE GENOMIC DNA]</scope>
    <source>
        <strain evidence="10">JA-Hopewell-2020-01-JO</strain>
        <tissue evidence="10">Whole body</tissue>
    </source>
</reference>
<keyword evidence="8 9" id="KW-0539">Nucleus</keyword>
<keyword evidence="3 9" id="KW-0813">Transport</keyword>
<comment type="caution">
    <text evidence="10">The sequence shown here is derived from an EMBL/GenBank/DDBJ whole genome shotgun (WGS) entry which is preliminary data.</text>
</comment>
<dbReference type="Pfam" id="PF07575">
    <property type="entry name" value="Nucleopor_Nup85"/>
    <property type="match status" value="1"/>
</dbReference>
<sequence length="482" mass="55691">MDQNPEEKVFLIPNELCRRAGIGASWRPLNKIAIFPYEKRSHRQKDGPSNFASDQPSSLFHIRNEVILFHPILRKLVNESNGTFLALQAAVASKPSNLRAEILNISRQYRSIIRACLENLQDEVSKSHVTSEEKDELRSYITIFYSVECIWHLCEILFIDAIPGNVVLPFMLDWVRFHFPKHERNAALLLSSDSGALELQDEFWPTIYGNLLQGRIKVVRALLKQHSAAGTPIFQLADHVLKTMPIYSIIHNVPLSEFSLQWRHWSIDLQQKIDSKQFVSNYNLNLLMRLMLGEDEAWAEIQVRCEAWYEFLAGWLFYTEPTVKTFELGQFAKHSIMKMRVKHQMKHLDRVLLAAMEFDIFEVIREIQEMTENGWFVTHLTDILSHSGRLSSLEKEVEGFSAEKLRESFILDYGTTLIGHKSLWQAGLTYLDHCPNDGLPAIELLLPRISFDSEAKVHKLVREANARGLKSVGNKRILSYEY</sequence>
<comment type="subcellular location">
    <subcellularLocation>
        <location evidence="1 9">Nucleus</location>
        <location evidence="1 9">Nuclear pore complex</location>
    </subcellularLocation>
</comment>
<evidence type="ECO:0000256" key="8">
    <source>
        <dbReference type="ARBA" id="ARBA00023242"/>
    </source>
</evidence>
<dbReference type="GO" id="GO:0015031">
    <property type="term" value="P:protein transport"/>
    <property type="evidence" value="ECO:0007669"/>
    <property type="project" value="UniProtKB-KW"/>
</dbReference>
<gene>
    <name evidence="10" type="ORF">ABEB36_009842</name>
</gene>
<evidence type="ECO:0000256" key="6">
    <source>
        <dbReference type="ARBA" id="ARBA00023010"/>
    </source>
</evidence>
<dbReference type="AlphaFoldDB" id="A0ABD1EHN3"/>
<comment type="subunit">
    <text evidence="9">Component of the nuclear pore complex (NPC).</text>
</comment>
<accession>A0ABD1EHN3</accession>
<keyword evidence="5 9" id="KW-0653">Protein transport</keyword>
<dbReference type="InterPro" id="IPR011502">
    <property type="entry name" value="Nucleoporin_Nup85"/>
</dbReference>
<evidence type="ECO:0000313" key="10">
    <source>
        <dbReference type="EMBL" id="KAL1494210.1"/>
    </source>
</evidence>
<protein>
    <recommendedName>
        <fullName evidence="9">Nuclear pore complex protein Nup85</fullName>
    </recommendedName>
</protein>
<keyword evidence="11" id="KW-1185">Reference proteome</keyword>
<dbReference type="Proteomes" id="UP001566132">
    <property type="component" value="Unassembled WGS sequence"/>
</dbReference>
<keyword evidence="7 9" id="KW-0906">Nuclear pore complex</keyword>
<keyword evidence="4 9" id="KW-0509">mRNA transport</keyword>
<organism evidence="10 11">
    <name type="scientific">Hypothenemus hampei</name>
    <name type="common">Coffee berry borer</name>
    <dbReference type="NCBI Taxonomy" id="57062"/>
    <lineage>
        <taxon>Eukaryota</taxon>
        <taxon>Metazoa</taxon>
        <taxon>Ecdysozoa</taxon>
        <taxon>Arthropoda</taxon>
        <taxon>Hexapoda</taxon>
        <taxon>Insecta</taxon>
        <taxon>Pterygota</taxon>
        <taxon>Neoptera</taxon>
        <taxon>Endopterygota</taxon>
        <taxon>Coleoptera</taxon>
        <taxon>Polyphaga</taxon>
        <taxon>Cucujiformia</taxon>
        <taxon>Curculionidae</taxon>
        <taxon>Scolytinae</taxon>
        <taxon>Hypothenemus</taxon>
    </lineage>
</organism>
<comment type="function">
    <text evidence="9">Functions as a component of the nuclear pore complex (NPC).</text>
</comment>
<comment type="similarity">
    <text evidence="2 9">Belongs to the nucleoporin Nup85 family.</text>
</comment>
<dbReference type="GO" id="GO:0031965">
    <property type="term" value="C:nuclear membrane"/>
    <property type="evidence" value="ECO:0007669"/>
    <property type="project" value="UniProtKB-UniRule"/>
</dbReference>
<evidence type="ECO:0000256" key="4">
    <source>
        <dbReference type="ARBA" id="ARBA00022816"/>
    </source>
</evidence>
<evidence type="ECO:0000256" key="1">
    <source>
        <dbReference type="ARBA" id="ARBA00004567"/>
    </source>
</evidence>
<dbReference type="PANTHER" id="PTHR13373">
    <property type="entry name" value="FROUNT PROTEIN-RELATED"/>
    <property type="match status" value="1"/>
</dbReference>
<keyword evidence="9" id="KW-0472">Membrane</keyword>
<dbReference type="EMBL" id="JBDJPC010000007">
    <property type="protein sequence ID" value="KAL1494210.1"/>
    <property type="molecule type" value="Genomic_DNA"/>
</dbReference>
<keyword evidence="6 9" id="KW-0811">Translocation</keyword>
<name>A0ABD1EHN3_HYPHA</name>
<evidence type="ECO:0000256" key="2">
    <source>
        <dbReference type="ARBA" id="ARBA00005573"/>
    </source>
</evidence>
<evidence type="ECO:0000256" key="5">
    <source>
        <dbReference type="ARBA" id="ARBA00022927"/>
    </source>
</evidence>
<dbReference type="PANTHER" id="PTHR13373:SF21">
    <property type="entry name" value="NUCLEAR PORE COMPLEX PROTEIN NUP85"/>
    <property type="match status" value="1"/>
</dbReference>